<dbReference type="Proteomes" id="UP000815325">
    <property type="component" value="Unassembled WGS sequence"/>
</dbReference>
<feature type="region of interest" description="Disordered" evidence="1">
    <location>
        <begin position="1"/>
        <end position="43"/>
    </location>
</feature>
<comment type="caution">
    <text evidence="2">The sequence shown here is derived from an EMBL/GenBank/DDBJ whole genome shotgun (WGS) entry which is preliminary data.</text>
</comment>
<evidence type="ECO:0000313" key="3">
    <source>
        <dbReference type="Proteomes" id="UP000815325"/>
    </source>
</evidence>
<proteinExistence type="predicted"/>
<accession>A0ABQ7H5X7</accession>
<reference evidence="2" key="1">
    <citation type="submission" date="2017-08" db="EMBL/GenBank/DDBJ databases">
        <authorList>
            <person name="Polle J.E."/>
            <person name="Barry K."/>
            <person name="Cushman J."/>
            <person name="Schmutz J."/>
            <person name="Tran D."/>
            <person name="Hathwaick L.T."/>
            <person name="Yim W.C."/>
            <person name="Jenkins J."/>
            <person name="Mckie-Krisberg Z.M."/>
            <person name="Prochnik S."/>
            <person name="Lindquist E."/>
            <person name="Dockter R.B."/>
            <person name="Adam C."/>
            <person name="Molina H."/>
            <person name="Bunkerborg J."/>
            <person name="Jin E."/>
            <person name="Buchheim M."/>
            <person name="Magnuson J."/>
        </authorList>
    </citation>
    <scope>NUCLEOTIDE SEQUENCE</scope>
    <source>
        <strain evidence="2">CCAP 19/18</strain>
    </source>
</reference>
<feature type="compositionally biased region" description="Polar residues" evidence="1">
    <location>
        <begin position="1"/>
        <end position="13"/>
    </location>
</feature>
<evidence type="ECO:0000313" key="2">
    <source>
        <dbReference type="EMBL" id="KAF5842256.1"/>
    </source>
</evidence>
<sequence>MLRSTPVTATGPASQRLAAHRPGFDGIRANKAPRAPQTVTRASSATVPAVVEKAKGITLARTSGAKEPVEEVVQGKTVLGLLRHLG</sequence>
<protein>
    <submittedName>
        <fullName evidence="2">Uncharacterized protein</fullName>
    </submittedName>
</protein>
<gene>
    <name evidence="2" type="ORF">DUNSADRAFT_8319</name>
</gene>
<organism evidence="2 3">
    <name type="scientific">Dunaliella salina</name>
    <name type="common">Green alga</name>
    <name type="synonym">Protococcus salinus</name>
    <dbReference type="NCBI Taxonomy" id="3046"/>
    <lineage>
        <taxon>Eukaryota</taxon>
        <taxon>Viridiplantae</taxon>
        <taxon>Chlorophyta</taxon>
        <taxon>core chlorophytes</taxon>
        <taxon>Chlorophyceae</taxon>
        <taxon>CS clade</taxon>
        <taxon>Chlamydomonadales</taxon>
        <taxon>Dunaliellaceae</taxon>
        <taxon>Dunaliella</taxon>
    </lineage>
</organism>
<name>A0ABQ7H5X7_DUNSA</name>
<keyword evidence="3" id="KW-1185">Reference proteome</keyword>
<evidence type="ECO:0000256" key="1">
    <source>
        <dbReference type="SAM" id="MobiDB-lite"/>
    </source>
</evidence>
<dbReference type="EMBL" id="MU069465">
    <property type="protein sequence ID" value="KAF5842256.1"/>
    <property type="molecule type" value="Genomic_DNA"/>
</dbReference>